<dbReference type="PANTHER" id="PTHR28620:SF1">
    <property type="entry name" value="CENP-V_GFA DOMAIN-CONTAINING PROTEIN"/>
    <property type="match status" value="1"/>
</dbReference>
<accession>A0A2K9LJL3</accession>
<proteinExistence type="inferred from homology"/>
<keyword evidence="2" id="KW-0479">Metal-binding</keyword>
<dbReference type="GO" id="GO:0016846">
    <property type="term" value="F:carbon-sulfur lyase activity"/>
    <property type="evidence" value="ECO:0007669"/>
    <property type="project" value="InterPro"/>
</dbReference>
<evidence type="ECO:0000256" key="2">
    <source>
        <dbReference type="ARBA" id="ARBA00022723"/>
    </source>
</evidence>
<dbReference type="SUPFAM" id="SSF51316">
    <property type="entry name" value="Mss4-like"/>
    <property type="match status" value="1"/>
</dbReference>
<protein>
    <submittedName>
        <fullName evidence="5">Aldehyde-activating protein</fullName>
    </submittedName>
</protein>
<comment type="similarity">
    <text evidence="1">Belongs to the Gfa family.</text>
</comment>
<dbReference type="KEGG" id="kak:Kalk_09050"/>
<reference evidence="6" key="1">
    <citation type="submission" date="2017-08" db="EMBL/GenBank/DDBJ databases">
        <title>Direct submision.</title>
        <authorList>
            <person name="Kim S.-J."/>
            <person name="Rhee S.-K."/>
        </authorList>
    </citation>
    <scope>NUCLEOTIDE SEQUENCE [LARGE SCALE GENOMIC DNA]</scope>
    <source>
        <strain evidence="6">GI5</strain>
    </source>
</reference>
<dbReference type="InterPro" id="IPR006913">
    <property type="entry name" value="CENP-V/GFA"/>
</dbReference>
<keyword evidence="3" id="KW-0862">Zinc</keyword>
<dbReference type="InterPro" id="IPR011057">
    <property type="entry name" value="Mss4-like_sf"/>
</dbReference>
<dbReference type="GO" id="GO:0046872">
    <property type="term" value="F:metal ion binding"/>
    <property type="evidence" value="ECO:0007669"/>
    <property type="project" value="UniProtKB-KW"/>
</dbReference>
<evidence type="ECO:0000313" key="6">
    <source>
        <dbReference type="Proteomes" id="UP000235116"/>
    </source>
</evidence>
<evidence type="ECO:0000259" key="4">
    <source>
        <dbReference type="PROSITE" id="PS51891"/>
    </source>
</evidence>
<dbReference type="InterPro" id="IPR052355">
    <property type="entry name" value="CENP-V-like"/>
</dbReference>
<dbReference type="Proteomes" id="UP000235116">
    <property type="component" value="Chromosome"/>
</dbReference>
<dbReference type="OrthoDB" id="9805575at2"/>
<gene>
    <name evidence="5" type="ORF">Kalk_09050</name>
</gene>
<evidence type="ECO:0000313" key="5">
    <source>
        <dbReference type="EMBL" id="AUM12556.1"/>
    </source>
</evidence>
<dbReference type="RefSeq" id="WP_101893924.1">
    <property type="nucleotide sequence ID" value="NZ_CP022684.1"/>
</dbReference>
<name>A0A2K9LJL3_9GAMM</name>
<keyword evidence="6" id="KW-1185">Reference proteome</keyword>
<dbReference type="EMBL" id="CP022684">
    <property type="protein sequence ID" value="AUM12556.1"/>
    <property type="molecule type" value="Genomic_DNA"/>
</dbReference>
<evidence type="ECO:0000256" key="1">
    <source>
        <dbReference type="ARBA" id="ARBA00005495"/>
    </source>
</evidence>
<dbReference type="Gene3D" id="2.170.150.70">
    <property type="match status" value="1"/>
</dbReference>
<dbReference type="PROSITE" id="PS51891">
    <property type="entry name" value="CENP_V_GFA"/>
    <property type="match status" value="1"/>
</dbReference>
<sequence length="127" mass="14160">MQYQGGCHCGAVRFLIEAPEHIECADCNCSICSKSGYLHLILPKSKFQLLSGEDNLTTYTFNTGVAKHSFCKTCGVKSFYIPRSNPDGVDVNVRCLDTRPPQLTIEPFDGQNWEQHAHKVAHLSQES</sequence>
<evidence type="ECO:0000256" key="3">
    <source>
        <dbReference type="ARBA" id="ARBA00022833"/>
    </source>
</evidence>
<feature type="domain" description="CENP-V/GFA" evidence="4">
    <location>
        <begin position="3"/>
        <end position="114"/>
    </location>
</feature>
<dbReference type="PANTHER" id="PTHR28620">
    <property type="entry name" value="CENTROMERE PROTEIN V"/>
    <property type="match status" value="1"/>
</dbReference>
<dbReference type="AlphaFoldDB" id="A0A2K9LJL3"/>
<organism evidence="5 6">
    <name type="scientific">Ketobacter alkanivorans</name>
    <dbReference type="NCBI Taxonomy" id="1917421"/>
    <lineage>
        <taxon>Bacteria</taxon>
        <taxon>Pseudomonadati</taxon>
        <taxon>Pseudomonadota</taxon>
        <taxon>Gammaproteobacteria</taxon>
        <taxon>Pseudomonadales</taxon>
        <taxon>Ketobacteraceae</taxon>
        <taxon>Ketobacter</taxon>
    </lineage>
</organism>
<dbReference type="Pfam" id="PF04828">
    <property type="entry name" value="GFA"/>
    <property type="match status" value="1"/>
</dbReference>